<protein>
    <recommendedName>
        <fullName evidence="1">Biopterin-dependent aromatic amino acid hydroxylase family profile domain-containing protein</fullName>
    </recommendedName>
</protein>
<reference evidence="2 3" key="1">
    <citation type="submission" date="2023-02" db="EMBL/GenBank/DDBJ databases">
        <title>LHISI_Scaffold_Assembly.</title>
        <authorList>
            <person name="Stuart O.P."/>
            <person name="Cleave R."/>
            <person name="Magrath M.J.L."/>
            <person name="Mikheyev A.S."/>
        </authorList>
    </citation>
    <scope>NUCLEOTIDE SEQUENCE [LARGE SCALE GENOMIC DNA]</scope>
    <source>
        <strain evidence="2">Daus_M_001</strain>
        <tissue evidence="2">Leg muscle</tissue>
    </source>
</reference>
<dbReference type="Proteomes" id="UP001159363">
    <property type="component" value="Chromosome 1"/>
</dbReference>
<comment type="caution">
    <text evidence="2">The sequence shown here is derived from an EMBL/GenBank/DDBJ whole genome shotgun (WGS) entry which is preliminary data.</text>
</comment>
<dbReference type="InterPro" id="IPR036951">
    <property type="entry name" value="ArAA_hydroxylase_sf"/>
</dbReference>
<gene>
    <name evidence="2" type="ORF">PR048_000236</name>
</gene>
<organism evidence="2 3">
    <name type="scientific">Dryococelus australis</name>
    <dbReference type="NCBI Taxonomy" id="614101"/>
    <lineage>
        <taxon>Eukaryota</taxon>
        <taxon>Metazoa</taxon>
        <taxon>Ecdysozoa</taxon>
        <taxon>Arthropoda</taxon>
        <taxon>Hexapoda</taxon>
        <taxon>Insecta</taxon>
        <taxon>Pterygota</taxon>
        <taxon>Neoptera</taxon>
        <taxon>Polyneoptera</taxon>
        <taxon>Phasmatodea</taxon>
        <taxon>Verophasmatodea</taxon>
        <taxon>Anareolatae</taxon>
        <taxon>Phasmatidae</taxon>
        <taxon>Eurycanthinae</taxon>
        <taxon>Dryococelus</taxon>
    </lineage>
</organism>
<evidence type="ECO:0000313" key="2">
    <source>
        <dbReference type="EMBL" id="KAJ8894929.1"/>
    </source>
</evidence>
<name>A0ABQ9IE47_9NEOP</name>
<dbReference type="Gene3D" id="1.10.800.10">
    <property type="entry name" value="Aromatic amino acid hydroxylase"/>
    <property type="match status" value="1"/>
</dbReference>
<dbReference type="Pfam" id="PF00351">
    <property type="entry name" value="Biopterin_H"/>
    <property type="match status" value="1"/>
</dbReference>
<evidence type="ECO:0000313" key="3">
    <source>
        <dbReference type="Proteomes" id="UP001159363"/>
    </source>
</evidence>
<feature type="domain" description="Biopterin-dependent aromatic amino acid hydroxylase family profile" evidence="1">
    <location>
        <begin position="22"/>
        <end position="64"/>
    </location>
</feature>
<evidence type="ECO:0000259" key="1">
    <source>
        <dbReference type="Pfam" id="PF00351"/>
    </source>
</evidence>
<keyword evidence="3" id="KW-1185">Reference proteome</keyword>
<proteinExistence type="predicted"/>
<dbReference type="InterPro" id="IPR019774">
    <property type="entry name" value="Aromatic-AA_hydroxylase_C"/>
</dbReference>
<dbReference type="EMBL" id="JARBHB010000001">
    <property type="protein sequence ID" value="KAJ8894929.1"/>
    <property type="molecule type" value="Genomic_DNA"/>
</dbReference>
<sequence length="64" mass="7763">MVLSWRGTRAEDMFLIGSHRSFSRRIQELDRFTNQILSHDSELGAYYLVFTDPVYRERRKYFAE</sequence>
<accession>A0ABQ9IE47</accession>
<dbReference type="SUPFAM" id="SSF56534">
    <property type="entry name" value="Aromatic aminoacid monoxygenases, catalytic and oligomerization domains"/>
    <property type="match status" value="1"/>
</dbReference>
<dbReference type="InterPro" id="IPR036329">
    <property type="entry name" value="Aro-AA_hydroxylase_C_sf"/>
</dbReference>